<evidence type="ECO:0000256" key="3">
    <source>
        <dbReference type="ARBA" id="ARBA00022577"/>
    </source>
</evidence>
<keyword evidence="8" id="KW-1185">Reference proteome</keyword>
<comment type="similarity">
    <text evidence="1">Belongs to the DEFL family.</text>
</comment>
<feature type="chain" id="PRO_5043718608" description="Defensin-like protein" evidence="6">
    <location>
        <begin position="23"/>
        <end position="81"/>
    </location>
</feature>
<name>A0AAV2CKR4_9ROSI</name>
<dbReference type="AlphaFoldDB" id="A0AAV2CKR4"/>
<evidence type="ECO:0000256" key="2">
    <source>
        <dbReference type="ARBA" id="ARBA00022529"/>
    </source>
</evidence>
<reference evidence="7 8" key="1">
    <citation type="submission" date="2024-04" db="EMBL/GenBank/DDBJ databases">
        <authorList>
            <person name="Fracassetti M."/>
        </authorList>
    </citation>
    <scope>NUCLEOTIDE SEQUENCE [LARGE SCALE GENOMIC DNA]</scope>
</reference>
<gene>
    <name evidence="7" type="ORF">LTRI10_LOCUS4077</name>
</gene>
<evidence type="ECO:0000256" key="4">
    <source>
        <dbReference type="ARBA" id="ARBA00022821"/>
    </source>
</evidence>
<evidence type="ECO:0008006" key="9">
    <source>
        <dbReference type="Google" id="ProtNLM"/>
    </source>
</evidence>
<proteinExistence type="inferred from homology"/>
<keyword evidence="2" id="KW-0929">Antimicrobial</keyword>
<dbReference type="EMBL" id="OZ034813">
    <property type="protein sequence ID" value="CAL1356371.1"/>
    <property type="molecule type" value="Genomic_DNA"/>
</dbReference>
<dbReference type="Pfam" id="PF07333">
    <property type="entry name" value="SLR1-BP"/>
    <property type="match status" value="1"/>
</dbReference>
<keyword evidence="5" id="KW-1015">Disulfide bond</keyword>
<evidence type="ECO:0000313" key="8">
    <source>
        <dbReference type="Proteomes" id="UP001497516"/>
    </source>
</evidence>
<sequence>MSKSFTLCFFLAFLLFITSLGGVKMAAEAKDCSAAWDCADGSAGDASCRDLCRVRYGGVGVCVDYNIPNAPARQCFCSHEC</sequence>
<dbReference type="InterPro" id="IPR010851">
    <property type="entry name" value="DEFL"/>
</dbReference>
<organism evidence="7 8">
    <name type="scientific">Linum trigynum</name>
    <dbReference type="NCBI Taxonomy" id="586398"/>
    <lineage>
        <taxon>Eukaryota</taxon>
        <taxon>Viridiplantae</taxon>
        <taxon>Streptophyta</taxon>
        <taxon>Embryophyta</taxon>
        <taxon>Tracheophyta</taxon>
        <taxon>Spermatophyta</taxon>
        <taxon>Magnoliopsida</taxon>
        <taxon>eudicotyledons</taxon>
        <taxon>Gunneridae</taxon>
        <taxon>Pentapetalae</taxon>
        <taxon>rosids</taxon>
        <taxon>fabids</taxon>
        <taxon>Malpighiales</taxon>
        <taxon>Linaceae</taxon>
        <taxon>Linum</taxon>
    </lineage>
</organism>
<keyword evidence="4" id="KW-0611">Plant defense</keyword>
<evidence type="ECO:0000256" key="6">
    <source>
        <dbReference type="SAM" id="SignalP"/>
    </source>
</evidence>
<dbReference type="GO" id="GO:0031640">
    <property type="term" value="P:killing of cells of another organism"/>
    <property type="evidence" value="ECO:0007669"/>
    <property type="project" value="UniProtKB-KW"/>
</dbReference>
<protein>
    <recommendedName>
        <fullName evidence="9">Defensin-like protein</fullName>
    </recommendedName>
</protein>
<dbReference type="GO" id="GO:0050832">
    <property type="term" value="P:defense response to fungus"/>
    <property type="evidence" value="ECO:0007669"/>
    <property type="project" value="UniProtKB-KW"/>
</dbReference>
<evidence type="ECO:0000256" key="5">
    <source>
        <dbReference type="ARBA" id="ARBA00023157"/>
    </source>
</evidence>
<feature type="signal peptide" evidence="6">
    <location>
        <begin position="1"/>
        <end position="22"/>
    </location>
</feature>
<evidence type="ECO:0000256" key="1">
    <source>
        <dbReference type="ARBA" id="ARBA00006722"/>
    </source>
</evidence>
<evidence type="ECO:0000313" key="7">
    <source>
        <dbReference type="EMBL" id="CAL1356371.1"/>
    </source>
</evidence>
<accession>A0AAV2CKR4</accession>
<keyword evidence="6" id="KW-0732">Signal</keyword>
<keyword evidence="3" id="KW-0295">Fungicide</keyword>
<dbReference type="Proteomes" id="UP001497516">
    <property type="component" value="Chromosome 1"/>
</dbReference>